<dbReference type="EMBL" id="MW142017">
    <property type="protein sequence ID" value="QRM13794.1"/>
    <property type="molecule type" value="Genomic_DNA"/>
</dbReference>
<reference evidence="1" key="1">
    <citation type="journal article" date="2021" name="Arch. Virol.">
        <title>Characterisation of an Australian fowlpox virus carrying a near-full-length provirus of reticuloendotheliosis virus.</title>
        <authorList>
            <person name="Sarker S."/>
            <person name="Athukorala A."/>
            <person name="Bowden T.R."/>
            <person name="Boyle D.B."/>
        </authorList>
    </citation>
    <scope>NUCLEOTIDE SEQUENCE</scope>
    <source>
        <strain evidence="1">FWPV-S</strain>
    </source>
</reference>
<accession>A0A891LWP8</accession>
<organismHost>
    <name type="scientific">Vertebrata</name>
    <name type="common">vertebrates</name>
    <dbReference type="NCBI Taxonomy" id="7742"/>
</organismHost>
<name>A0A891LWP8_FOWPV</name>
<protein>
    <submittedName>
        <fullName evidence="1">Uncharacterized protein</fullName>
    </submittedName>
</protein>
<evidence type="ECO:0000313" key="1">
    <source>
        <dbReference type="EMBL" id="QRM13794.1"/>
    </source>
</evidence>
<proteinExistence type="predicted"/>
<sequence>MRYSCVFSFHSISTVRRRYRRLVVFIYYYRASNTLISPYIRPLTRVFISSFKSLP</sequence>
<organism evidence="1">
    <name type="scientific">Fowlpox virus</name>
    <name type="common">FPV</name>
    <dbReference type="NCBI Taxonomy" id="10261"/>
    <lineage>
        <taxon>Viruses</taxon>
        <taxon>Varidnaviria</taxon>
        <taxon>Bamfordvirae</taxon>
        <taxon>Nucleocytoviricota</taxon>
        <taxon>Pokkesviricetes</taxon>
        <taxon>Chitovirales</taxon>
        <taxon>Poxviridae</taxon>
        <taxon>Chordopoxvirinae</taxon>
        <taxon>Avipoxvirus</taxon>
        <taxon>Avipoxvirus fowlpox</taxon>
    </lineage>
</organism>
<dbReference type="Proteomes" id="UP000627101">
    <property type="component" value="Segment"/>
</dbReference>